<feature type="region of interest" description="Disordered" evidence="1">
    <location>
        <begin position="94"/>
        <end position="115"/>
    </location>
</feature>
<reference evidence="2" key="1">
    <citation type="submission" date="2018-05" db="EMBL/GenBank/DDBJ databases">
        <authorList>
            <person name="Lanie J.A."/>
            <person name="Ng W.-L."/>
            <person name="Kazmierczak K.M."/>
            <person name="Andrzejewski T.M."/>
            <person name="Davidsen T.M."/>
            <person name="Wayne K.J."/>
            <person name="Tettelin H."/>
            <person name="Glass J.I."/>
            <person name="Rusch D."/>
            <person name="Podicherti R."/>
            <person name="Tsui H.-C.T."/>
            <person name="Winkler M.E."/>
        </authorList>
    </citation>
    <scope>NUCLEOTIDE SEQUENCE</scope>
</reference>
<dbReference type="EMBL" id="UINC01046943">
    <property type="protein sequence ID" value="SVB55582.1"/>
    <property type="molecule type" value="Genomic_DNA"/>
</dbReference>
<organism evidence="2">
    <name type="scientific">marine metagenome</name>
    <dbReference type="NCBI Taxonomy" id="408172"/>
    <lineage>
        <taxon>unclassified sequences</taxon>
        <taxon>metagenomes</taxon>
        <taxon>ecological metagenomes</taxon>
    </lineage>
</organism>
<accession>A0A382EYW1</accession>
<evidence type="ECO:0000256" key="1">
    <source>
        <dbReference type="SAM" id="MobiDB-lite"/>
    </source>
</evidence>
<sequence>MLSYGNTGTPITMDMGGFEILYREPICGGNRRSFHKTDTMLNAVAEFNTLEHTSMSEGKPFATPLSITRLDIFGNKTHRWNMDGRYSVPRLVGGLEEEKREYRRNRRSRNNRKYR</sequence>
<protein>
    <submittedName>
        <fullName evidence="2">Uncharacterized protein</fullName>
    </submittedName>
</protein>
<feature type="compositionally biased region" description="Basic residues" evidence="1">
    <location>
        <begin position="102"/>
        <end position="115"/>
    </location>
</feature>
<name>A0A382EYW1_9ZZZZ</name>
<proteinExistence type="predicted"/>
<evidence type="ECO:0000313" key="2">
    <source>
        <dbReference type="EMBL" id="SVB55582.1"/>
    </source>
</evidence>
<gene>
    <name evidence="2" type="ORF">METZ01_LOCUS208436</name>
</gene>
<dbReference type="AlphaFoldDB" id="A0A382EYW1"/>